<name>A0A4Q7P414_9BACT</name>
<evidence type="ECO:0000313" key="2">
    <source>
        <dbReference type="EMBL" id="RZS94585.1"/>
    </source>
</evidence>
<dbReference type="Proteomes" id="UP000292209">
    <property type="component" value="Unassembled WGS sequence"/>
</dbReference>
<evidence type="ECO:0000313" key="3">
    <source>
        <dbReference type="Proteomes" id="UP000292209"/>
    </source>
</evidence>
<sequence length="68" mass="7456">MNKLFVVLGIMLVLLFLQFIVPTTSAQSDQNRTPQTVYCPETGTMVTVCVAHQWHGCGSVRGCVGRNT</sequence>
<reference evidence="2 3" key="1">
    <citation type="submission" date="2019-02" db="EMBL/GenBank/DDBJ databases">
        <title>Genomic Encyclopedia of Archaeal and Bacterial Type Strains, Phase II (KMG-II): from individual species to whole genera.</title>
        <authorList>
            <person name="Goeker M."/>
        </authorList>
    </citation>
    <scope>NUCLEOTIDE SEQUENCE [LARGE SCALE GENOMIC DNA]</scope>
    <source>
        <strain evidence="2 3">DSM 21411</strain>
    </source>
</reference>
<evidence type="ECO:0000256" key="1">
    <source>
        <dbReference type="SAM" id="SignalP"/>
    </source>
</evidence>
<organism evidence="2 3">
    <name type="scientific">Cecembia calidifontis</name>
    <dbReference type="NCBI Taxonomy" id="1187080"/>
    <lineage>
        <taxon>Bacteria</taxon>
        <taxon>Pseudomonadati</taxon>
        <taxon>Bacteroidota</taxon>
        <taxon>Cytophagia</taxon>
        <taxon>Cytophagales</taxon>
        <taxon>Cyclobacteriaceae</taxon>
        <taxon>Cecembia</taxon>
    </lineage>
</organism>
<feature type="chain" id="PRO_5020380738" evidence="1">
    <location>
        <begin position="27"/>
        <end position="68"/>
    </location>
</feature>
<accession>A0A4Q7P414</accession>
<proteinExistence type="predicted"/>
<gene>
    <name evidence="2" type="ORF">BC751_0086</name>
</gene>
<protein>
    <submittedName>
        <fullName evidence="2">Uncharacterized protein</fullName>
    </submittedName>
</protein>
<dbReference type="EMBL" id="SGXG01000001">
    <property type="protein sequence ID" value="RZS94585.1"/>
    <property type="molecule type" value="Genomic_DNA"/>
</dbReference>
<comment type="caution">
    <text evidence="2">The sequence shown here is derived from an EMBL/GenBank/DDBJ whole genome shotgun (WGS) entry which is preliminary data.</text>
</comment>
<keyword evidence="3" id="KW-1185">Reference proteome</keyword>
<feature type="signal peptide" evidence="1">
    <location>
        <begin position="1"/>
        <end position="26"/>
    </location>
</feature>
<dbReference type="AlphaFoldDB" id="A0A4Q7P414"/>
<keyword evidence="1" id="KW-0732">Signal</keyword>